<dbReference type="HOGENOM" id="CLU_2152571_0_0_2"/>
<sequence>MCESCLRRLRTTSDHFGPLRTRDSGVGDRGRRRPRTLVCAHRPKTQSGGHRSAIQVVFGQAVAGGVSRNSGVVFVGWRILEGWVLRGNDVTGAVSEEVVERYIEETEHAPE</sequence>
<evidence type="ECO:0000313" key="2">
    <source>
        <dbReference type="Proteomes" id="UP000030649"/>
    </source>
</evidence>
<evidence type="ECO:0000313" key="1">
    <source>
        <dbReference type="EMBL" id="ERG93285.1"/>
    </source>
</evidence>
<reference evidence="1 2" key="1">
    <citation type="journal article" date="2013" name="PLoS ONE">
        <title>Assembly-driven community genomics of a hypersaline microbial ecosystem.</title>
        <authorList>
            <person name="Podell S."/>
            <person name="Ugalde J.A."/>
            <person name="Narasingarao P."/>
            <person name="Banfield J.F."/>
            <person name="Heidelberg K.B."/>
            <person name="Allen E.E."/>
        </authorList>
    </citation>
    <scope>NUCLEOTIDE SEQUENCE [LARGE SCALE GENOMIC DNA]</scope>
    <source>
        <strain evidence="2">J07HQW1</strain>
    </source>
</reference>
<dbReference type="EMBL" id="KE356560">
    <property type="protein sequence ID" value="ERG93285.1"/>
    <property type="molecule type" value="Genomic_DNA"/>
</dbReference>
<accession>U1N954</accession>
<dbReference type="STRING" id="1238424.J07HQW1_03346"/>
<gene>
    <name evidence="1" type="ORF">J07HQW1_03346</name>
</gene>
<dbReference type="AlphaFoldDB" id="U1N954"/>
<protein>
    <submittedName>
        <fullName evidence="1">Uncharacterized protein</fullName>
    </submittedName>
</protein>
<proteinExistence type="predicted"/>
<organism evidence="1 2">
    <name type="scientific">Haloquadratum walsbyi J07HQW1</name>
    <dbReference type="NCBI Taxonomy" id="1238424"/>
    <lineage>
        <taxon>Archaea</taxon>
        <taxon>Methanobacteriati</taxon>
        <taxon>Methanobacteriota</taxon>
        <taxon>Stenosarchaea group</taxon>
        <taxon>Halobacteria</taxon>
        <taxon>Halobacteriales</taxon>
        <taxon>Haloferacaceae</taxon>
        <taxon>Haloquadratum</taxon>
    </lineage>
</organism>
<dbReference type="Proteomes" id="UP000030649">
    <property type="component" value="Unassembled WGS sequence"/>
</dbReference>
<name>U1N954_9EURY</name>